<evidence type="ECO:0000256" key="1">
    <source>
        <dbReference type="SAM" id="Coils"/>
    </source>
</evidence>
<dbReference type="EMBL" id="DSVL01000294">
    <property type="protein sequence ID" value="HFH29772.1"/>
    <property type="molecule type" value="Genomic_DNA"/>
</dbReference>
<proteinExistence type="predicted"/>
<reference evidence="2" key="1">
    <citation type="journal article" date="2020" name="mSystems">
        <title>Genome- and Community-Level Interaction Insights into Carbon Utilization and Element Cycling Functions of Hydrothermarchaeota in Hydrothermal Sediment.</title>
        <authorList>
            <person name="Zhou Z."/>
            <person name="Liu Y."/>
            <person name="Xu W."/>
            <person name="Pan J."/>
            <person name="Luo Z.H."/>
            <person name="Li M."/>
        </authorList>
    </citation>
    <scope>NUCLEOTIDE SEQUENCE [LARGE SCALE GENOMIC DNA]</scope>
    <source>
        <strain evidence="2">SpSt-503</strain>
    </source>
</reference>
<feature type="coiled-coil region" evidence="1">
    <location>
        <begin position="209"/>
        <end position="266"/>
    </location>
</feature>
<protein>
    <submittedName>
        <fullName evidence="2">Uncharacterized protein</fullName>
    </submittedName>
</protein>
<dbReference type="AlphaFoldDB" id="A0A7C3E2K1"/>
<accession>A0A7C3E2K1</accession>
<organism evidence="2">
    <name type="scientific">Gracilinema caldarium</name>
    <dbReference type="NCBI Taxonomy" id="215591"/>
    <lineage>
        <taxon>Bacteria</taxon>
        <taxon>Pseudomonadati</taxon>
        <taxon>Spirochaetota</taxon>
        <taxon>Spirochaetia</taxon>
        <taxon>Spirochaetales</taxon>
        <taxon>Breznakiellaceae</taxon>
        <taxon>Gracilinema</taxon>
    </lineage>
</organism>
<comment type="caution">
    <text evidence="2">The sequence shown here is derived from an EMBL/GenBank/DDBJ whole genome shotgun (WGS) entry which is preliminary data.</text>
</comment>
<name>A0A7C3E2K1_9SPIR</name>
<feature type="coiled-coil region" evidence="1">
    <location>
        <begin position="306"/>
        <end position="361"/>
    </location>
</feature>
<evidence type="ECO:0000313" key="2">
    <source>
        <dbReference type="EMBL" id="HFH29772.1"/>
    </source>
</evidence>
<feature type="coiled-coil region" evidence="1">
    <location>
        <begin position="117"/>
        <end position="144"/>
    </location>
</feature>
<gene>
    <name evidence="2" type="ORF">ENS59_09730</name>
</gene>
<sequence>MEERKKRLGELKKKQESYETRLLQLYKSLGQEALASGLFQDNSCMDERTEYNRLYREQGALNERVEKLKTLLETERAVKADHTRLLHTIKVDERDLALQEIALGVSILASSLVPESIFALKQQYEALIHQLEETEDHIALVEQEESKDFFSFIGKQTRKLVLTASRSGKEREIKKLSQKAGELLLQTELGDYELQEESASLMKLAGETLERLHGERAELAELNQSLEALHKEMQELGLKDSPPRALKNLERQYQKIIDELDILFERMGKKLARSDAASLTPEGQDLLHEIHLVQADLAIIGRNIEILTTELRIAQLQKEISKLKETIRVHDERQKREGQIIADAQQKISELSETIQQLQRVLE</sequence>
<keyword evidence="1" id="KW-0175">Coiled coil</keyword>